<dbReference type="eggNOG" id="ENOG502SA8F">
    <property type="taxonomic scope" value="Eukaryota"/>
</dbReference>
<dbReference type="InterPro" id="IPR008480">
    <property type="entry name" value="DUF761_pln"/>
</dbReference>
<dbReference type="AlphaFoldDB" id="J3MQ17"/>
<reference evidence="1" key="2">
    <citation type="submission" date="2013-04" db="UniProtKB">
        <authorList>
            <consortium name="EnsemblPlants"/>
        </authorList>
    </citation>
    <scope>IDENTIFICATION</scope>
</reference>
<reference evidence="1" key="1">
    <citation type="journal article" date="2013" name="Nat. Commun.">
        <title>Whole-genome sequencing of Oryza brachyantha reveals mechanisms underlying Oryza genome evolution.</title>
        <authorList>
            <person name="Chen J."/>
            <person name="Huang Q."/>
            <person name="Gao D."/>
            <person name="Wang J."/>
            <person name="Lang Y."/>
            <person name="Liu T."/>
            <person name="Li B."/>
            <person name="Bai Z."/>
            <person name="Luis Goicoechea J."/>
            <person name="Liang C."/>
            <person name="Chen C."/>
            <person name="Zhang W."/>
            <person name="Sun S."/>
            <person name="Liao Y."/>
            <person name="Zhang X."/>
            <person name="Yang L."/>
            <person name="Song C."/>
            <person name="Wang M."/>
            <person name="Shi J."/>
            <person name="Liu G."/>
            <person name="Liu J."/>
            <person name="Zhou H."/>
            <person name="Zhou W."/>
            <person name="Yu Q."/>
            <person name="An N."/>
            <person name="Chen Y."/>
            <person name="Cai Q."/>
            <person name="Wang B."/>
            <person name="Liu B."/>
            <person name="Min J."/>
            <person name="Huang Y."/>
            <person name="Wu H."/>
            <person name="Li Z."/>
            <person name="Zhang Y."/>
            <person name="Yin Y."/>
            <person name="Song W."/>
            <person name="Jiang J."/>
            <person name="Jackson S.A."/>
            <person name="Wing R.A."/>
            <person name="Wang J."/>
            <person name="Chen M."/>
        </authorList>
    </citation>
    <scope>NUCLEOTIDE SEQUENCE [LARGE SCALE GENOMIC DNA]</scope>
    <source>
        <strain evidence="1">cv. IRGC 101232</strain>
    </source>
</reference>
<proteinExistence type="predicted"/>
<dbReference type="EnsemblPlants" id="OB08G11960.1">
    <property type="protein sequence ID" value="OB08G11960.1"/>
    <property type="gene ID" value="OB08G11960"/>
</dbReference>
<keyword evidence="2" id="KW-1185">Reference proteome</keyword>
<dbReference type="Proteomes" id="UP000006038">
    <property type="component" value="Chromosome 8"/>
</dbReference>
<sequence>MASPTHALLLSQLDRLLCVRETERINYVLGMSCFGMGSGSSNTGWPLSSPSPARSGRRRGVKPWRWWRRCAGLAAAIHSKIRRRVVRWPDQGVRRRRRPSVSSSLRDGWCHHRSFAPVYIDELYSHPTTHHVAVHEVQLQQQSTSAGKNASATAATTTIAGANGKAPRPLAANNGATAAATNNVAGARAAGGKNAAGAASSNGGGGQARGGVRSLLMSPLRGGVAGGGMGEGDVRAELFIRKFREEMRLQSQKSAEEFHAMLARGL</sequence>
<dbReference type="Gramene" id="OB08G11960.1">
    <property type="protein sequence ID" value="OB08G11960.1"/>
    <property type="gene ID" value="OB08G11960"/>
</dbReference>
<accession>J3MQ17</accession>
<dbReference type="HOGENOM" id="CLU_1104203_0_0_1"/>
<organism evidence="1">
    <name type="scientific">Oryza brachyantha</name>
    <name type="common">malo sina</name>
    <dbReference type="NCBI Taxonomy" id="4533"/>
    <lineage>
        <taxon>Eukaryota</taxon>
        <taxon>Viridiplantae</taxon>
        <taxon>Streptophyta</taxon>
        <taxon>Embryophyta</taxon>
        <taxon>Tracheophyta</taxon>
        <taxon>Spermatophyta</taxon>
        <taxon>Magnoliopsida</taxon>
        <taxon>Liliopsida</taxon>
        <taxon>Poales</taxon>
        <taxon>Poaceae</taxon>
        <taxon>BOP clade</taxon>
        <taxon>Oryzoideae</taxon>
        <taxon>Oryzeae</taxon>
        <taxon>Oryzinae</taxon>
        <taxon>Oryza</taxon>
    </lineage>
</organism>
<dbReference type="OMA" id="SCFGMAS"/>
<evidence type="ECO:0000313" key="2">
    <source>
        <dbReference type="Proteomes" id="UP000006038"/>
    </source>
</evidence>
<name>J3MQ17_ORYBR</name>
<protein>
    <submittedName>
        <fullName evidence="1">Uncharacterized protein</fullName>
    </submittedName>
</protein>
<dbReference type="Pfam" id="PF05553">
    <property type="entry name" value="DUF761"/>
    <property type="match status" value="1"/>
</dbReference>
<evidence type="ECO:0000313" key="1">
    <source>
        <dbReference type="EnsemblPlants" id="OB08G11960.1"/>
    </source>
</evidence>